<dbReference type="InterPro" id="IPR043128">
    <property type="entry name" value="Rev_trsase/Diguanyl_cyclase"/>
</dbReference>
<dbReference type="CDD" id="cd01949">
    <property type="entry name" value="GGDEF"/>
    <property type="match status" value="1"/>
</dbReference>
<evidence type="ECO:0000313" key="3">
    <source>
        <dbReference type="Proteomes" id="UP000823906"/>
    </source>
</evidence>
<dbReference type="SMART" id="SM00267">
    <property type="entry name" value="GGDEF"/>
    <property type="match status" value="1"/>
</dbReference>
<gene>
    <name evidence="2" type="ORF">H9703_03440</name>
</gene>
<dbReference type="GO" id="GO:0043709">
    <property type="term" value="P:cell adhesion involved in single-species biofilm formation"/>
    <property type="evidence" value="ECO:0007669"/>
    <property type="project" value="TreeGrafter"/>
</dbReference>
<dbReference type="Proteomes" id="UP000823906">
    <property type="component" value="Unassembled WGS sequence"/>
</dbReference>
<evidence type="ECO:0000259" key="1">
    <source>
        <dbReference type="PROSITE" id="PS50887"/>
    </source>
</evidence>
<dbReference type="GO" id="GO:0052621">
    <property type="term" value="F:diguanylate cyclase activity"/>
    <property type="evidence" value="ECO:0007669"/>
    <property type="project" value="TreeGrafter"/>
</dbReference>
<proteinExistence type="predicted"/>
<dbReference type="PANTHER" id="PTHR45138">
    <property type="entry name" value="REGULATORY COMPONENTS OF SENSORY TRANSDUCTION SYSTEM"/>
    <property type="match status" value="1"/>
</dbReference>
<dbReference type="PANTHER" id="PTHR45138:SF9">
    <property type="entry name" value="DIGUANYLATE CYCLASE DGCM-RELATED"/>
    <property type="match status" value="1"/>
</dbReference>
<dbReference type="PROSITE" id="PS50887">
    <property type="entry name" value="GGDEF"/>
    <property type="match status" value="1"/>
</dbReference>
<reference evidence="2" key="1">
    <citation type="journal article" date="2021" name="PeerJ">
        <title>Extensive microbial diversity within the chicken gut microbiome revealed by metagenomics and culture.</title>
        <authorList>
            <person name="Gilroy R."/>
            <person name="Ravi A."/>
            <person name="Getino M."/>
            <person name="Pursley I."/>
            <person name="Horton D.L."/>
            <person name="Alikhan N.F."/>
            <person name="Baker D."/>
            <person name="Gharbi K."/>
            <person name="Hall N."/>
            <person name="Watson M."/>
            <person name="Adriaenssens E.M."/>
            <person name="Foster-Nyarko E."/>
            <person name="Jarju S."/>
            <person name="Secka A."/>
            <person name="Antonio M."/>
            <person name="Oren A."/>
            <person name="Chaudhuri R.R."/>
            <person name="La Ragione R."/>
            <person name="Hildebrand F."/>
            <person name="Pallen M.J."/>
        </authorList>
    </citation>
    <scope>NUCLEOTIDE SEQUENCE</scope>
    <source>
        <strain evidence="2">ChiSjej5B23-2810</strain>
    </source>
</reference>
<dbReference type="Gene3D" id="3.30.70.270">
    <property type="match status" value="1"/>
</dbReference>
<comment type="caution">
    <text evidence="2">The sequence shown here is derived from an EMBL/GenBank/DDBJ whole genome shotgun (WGS) entry which is preliminary data.</text>
</comment>
<name>A0A9D2P887_9FIRM</name>
<dbReference type="NCBIfam" id="TIGR00254">
    <property type="entry name" value="GGDEF"/>
    <property type="match status" value="1"/>
</dbReference>
<accession>A0A9D2P887</accession>
<dbReference type="AlphaFoldDB" id="A0A9D2P887"/>
<dbReference type="InterPro" id="IPR050469">
    <property type="entry name" value="Diguanylate_Cyclase"/>
</dbReference>
<dbReference type="EMBL" id="DWWN01000030">
    <property type="protein sequence ID" value="HJC45176.1"/>
    <property type="molecule type" value="Genomic_DNA"/>
</dbReference>
<evidence type="ECO:0000313" key="2">
    <source>
        <dbReference type="EMBL" id="HJC45176.1"/>
    </source>
</evidence>
<protein>
    <submittedName>
        <fullName evidence="2">GGDEF domain-containing protein</fullName>
    </submittedName>
</protein>
<feature type="domain" description="GGDEF" evidence="1">
    <location>
        <begin position="10"/>
        <end position="142"/>
    </location>
</feature>
<organism evidence="2 3">
    <name type="scientific">Candidatus Faecalibacterium faecigallinarum</name>
    <dbReference type="NCBI Taxonomy" id="2838577"/>
    <lineage>
        <taxon>Bacteria</taxon>
        <taxon>Bacillati</taxon>
        <taxon>Bacillota</taxon>
        <taxon>Clostridia</taxon>
        <taxon>Eubacteriales</taxon>
        <taxon>Oscillospiraceae</taxon>
        <taxon>Faecalibacterium</taxon>
    </lineage>
</organism>
<dbReference type="GO" id="GO:1902201">
    <property type="term" value="P:negative regulation of bacterial-type flagellum-dependent cell motility"/>
    <property type="evidence" value="ECO:0007669"/>
    <property type="project" value="TreeGrafter"/>
</dbReference>
<sequence>MRRALGLVSAWAGCYVVDLDDFKQINDTQGHLFGDTVLQSLGRAMREVGRPGDLVGRFGGDEFVLFAQGNISEEGVRQRFGRLGDARKEAVPPGCPVSITCSLGIVCASGQGVEYEQLFRQADAALYRAKAMGKNIFCLTRYQPE</sequence>
<dbReference type="SUPFAM" id="SSF55073">
    <property type="entry name" value="Nucleotide cyclase"/>
    <property type="match status" value="1"/>
</dbReference>
<dbReference type="GO" id="GO:0005886">
    <property type="term" value="C:plasma membrane"/>
    <property type="evidence" value="ECO:0007669"/>
    <property type="project" value="TreeGrafter"/>
</dbReference>
<reference evidence="2" key="2">
    <citation type="submission" date="2021-04" db="EMBL/GenBank/DDBJ databases">
        <authorList>
            <person name="Gilroy R."/>
        </authorList>
    </citation>
    <scope>NUCLEOTIDE SEQUENCE</scope>
    <source>
        <strain evidence="2">ChiSjej5B23-2810</strain>
    </source>
</reference>
<dbReference type="Pfam" id="PF00990">
    <property type="entry name" value="GGDEF"/>
    <property type="match status" value="1"/>
</dbReference>
<dbReference type="InterPro" id="IPR029787">
    <property type="entry name" value="Nucleotide_cyclase"/>
</dbReference>
<dbReference type="InterPro" id="IPR000160">
    <property type="entry name" value="GGDEF_dom"/>
</dbReference>